<dbReference type="EMBL" id="CP059851">
    <property type="protein sequence ID" value="QMW22619.1"/>
    <property type="molecule type" value="Genomic_DNA"/>
</dbReference>
<keyword evidence="1" id="KW-0472">Membrane</keyword>
<dbReference type="KEGG" id="sand:H3309_15105"/>
<feature type="transmembrane region" description="Helical" evidence="1">
    <location>
        <begin position="213"/>
        <end position="231"/>
    </location>
</feature>
<keyword evidence="3" id="KW-1185">Reference proteome</keyword>
<dbReference type="RefSeq" id="WP_182295677.1">
    <property type="nucleotide sequence ID" value="NZ_CP059851.1"/>
</dbReference>
<name>A0A7G5IGX7_9SPHN</name>
<protein>
    <recommendedName>
        <fullName evidence="4">DUF4239 domain-containing protein</fullName>
    </recommendedName>
</protein>
<reference evidence="2 3" key="1">
    <citation type="submission" date="2020-07" db="EMBL/GenBank/DDBJ databases">
        <title>Complete genome sequence for Sandaracinobacter sp. M6.</title>
        <authorList>
            <person name="Tang Y."/>
            <person name="Liu Q."/>
            <person name="Guo Z."/>
            <person name="Lei P."/>
            <person name="Huang B."/>
        </authorList>
    </citation>
    <scope>NUCLEOTIDE SEQUENCE [LARGE SCALE GENOMIC DNA]</scope>
    <source>
        <strain evidence="2 3">M6</strain>
    </source>
</reference>
<organism evidence="2 3">
    <name type="scientific">Sandaracinobacteroides saxicola</name>
    <dbReference type="NCBI Taxonomy" id="2759707"/>
    <lineage>
        <taxon>Bacteria</taxon>
        <taxon>Pseudomonadati</taxon>
        <taxon>Pseudomonadota</taxon>
        <taxon>Alphaproteobacteria</taxon>
        <taxon>Sphingomonadales</taxon>
        <taxon>Sphingosinicellaceae</taxon>
        <taxon>Sandaracinobacteroides</taxon>
    </lineage>
</organism>
<evidence type="ECO:0000313" key="2">
    <source>
        <dbReference type="EMBL" id="QMW22619.1"/>
    </source>
</evidence>
<evidence type="ECO:0008006" key="4">
    <source>
        <dbReference type="Google" id="ProtNLM"/>
    </source>
</evidence>
<keyword evidence="1" id="KW-1133">Transmembrane helix</keyword>
<evidence type="ECO:0000256" key="1">
    <source>
        <dbReference type="SAM" id="Phobius"/>
    </source>
</evidence>
<feature type="transmembrane region" description="Helical" evidence="1">
    <location>
        <begin position="182"/>
        <end position="201"/>
    </location>
</feature>
<feature type="transmembrane region" description="Helical" evidence="1">
    <location>
        <begin position="45"/>
        <end position="67"/>
    </location>
</feature>
<gene>
    <name evidence="2" type="ORF">H3309_15105</name>
</gene>
<dbReference type="InterPro" id="IPR025333">
    <property type="entry name" value="DUF4239"/>
</dbReference>
<feature type="transmembrane region" description="Helical" evidence="1">
    <location>
        <begin position="12"/>
        <end position="33"/>
    </location>
</feature>
<dbReference type="Pfam" id="PF14023">
    <property type="entry name" value="Bestrophin-like"/>
    <property type="match status" value="1"/>
</dbReference>
<dbReference type="AlphaFoldDB" id="A0A7G5IGX7"/>
<dbReference type="Proteomes" id="UP000515292">
    <property type="component" value="Chromosome"/>
</dbReference>
<proteinExistence type="predicted"/>
<keyword evidence="1" id="KW-0812">Transmembrane</keyword>
<evidence type="ECO:0000313" key="3">
    <source>
        <dbReference type="Proteomes" id="UP000515292"/>
    </source>
</evidence>
<accession>A0A7G5IGX7</accession>
<sequence length="262" mass="28246">MTGYPLDALPLGATAVLLFVGLMLAFGAGRLIVGRTADHDSDDEGFILSAALGLLALLIGFTFSLSLSRYEERRDLVRAEANAIGTATYRAYLMPRKFQETAIRLHLAYAEARLSIAAAGEDSAAIEAAEARADTIGRQIWRNVIAASEDIDSPAVDGTIIQINNDMLDLGTMRHTALSARLPVAVVGAVIVYALVTALLFGYCTGRSRQKHLFVSAIMFLLLTIAITLILDLDRPRTGFITISQMPLEEVIAQLKTVQPKG</sequence>